<dbReference type="PROSITE" id="PS50011">
    <property type="entry name" value="PROTEIN_KINASE_DOM"/>
    <property type="match status" value="1"/>
</dbReference>
<evidence type="ECO:0000256" key="2">
    <source>
        <dbReference type="ARBA" id="ARBA00022741"/>
    </source>
</evidence>
<evidence type="ECO:0000256" key="3">
    <source>
        <dbReference type="ARBA" id="ARBA00022777"/>
    </source>
</evidence>
<dbReference type="PANTHER" id="PTHR43289:SF34">
    <property type="entry name" value="SERINE_THREONINE-PROTEIN KINASE YBDM-RELATED"/>
    <property type="match status" value="1"/>
</dbReference>
<keyword evidence="1" id="KW-0808">Transferase</keyword>
<dbReference type="InterPro" id="IPR011009">
    <property type="entry name" value="Kinase-like_dom_sf"/>
</dbReference>
<dbReference type="GO" id="GO:0004674">
    <property type="term" value="F:protein serine/threonine kinase activity"/>
    <property type="evidence" value="ECO:0007669"/>
    <property type="project" value="TreeGrafter"/>
</dbReference>
<reference evidence="6 7" key="1">
    <citation type="submission" date="2017-11" db="EMBL/GenBank/DDBJ databases">
        <title>Evolution of Phototrophy in the Chloroflexi Phylum Driven by Horizontal Gene Transfer.</title>
        <authorList>
            <person name="Ward L.M."/>
            <person name="Hemp J."/>
            <person name="Shih P.M."/>
            <person name="Mcglynn S.E."/>
            <person name="Fischer W."/>
        </authorList>
    </citation>
    <scope>NUCLEOTIDE SEQUENCE [LARGE SCALE GENOMIC DNA]</scope>
    <source>
        <strain evidence="6">JP3_13</strain>
    </source>
</reference>
<feature type="non-terminal residue" evidence="6">
    <location>
        <position position="99"/>
    </location>
</feature>
<protein>
    <recommendedName>
        <fullName evidence="5">Protein kinase domain-containing protein</fullName>
    </recommendedName>
</protein>
<dbReference type="Proteomes" id="UP000229681">
    <property type="component" value="Unassembled WGS sequence"/>
</dbReference>
<dbReference type="AlphaFoldDB" id="A0A2M8PA76"/>
<evidence type="ECO:0000259" key="5">
    <source>
        <dbReference type="PROSITE" id="PS50011"/>
    </source>
</evidence>
<dbReference type="PANTHER" id="PTHR43289">
    <property type="entry name" value="MITOGEN-ACTIVATED PROTEIN KINASE KINASE KINASE 20-RELATED"/>
    <property type="match status" value="1"/>
</dbReference>
<accession>A0A2M8PA76</accession>
<sequence length="99" mass="11355">MNLVGQRIGQYEIVARFGEGGMATVYRARQAKVGREVAIKVMLPSLAHRDVFAQRFEREAQLIAKLSHPHIVKLFDYGTLRGFHLRLLDPSFDPRTDLY</sequence>
<organism evidence="6 7">
    <name type="scientific">Candidatus Thermofonsia Clade 1 bacterium</name>
    <dbReference type="NCBI Taxonomy" id="2364210"/>
    <lineage>
        <taxon>Bacteria</taxon>
        <taxon>Bacillati</taxon>
        <taxon>Chloroflexota</taxon>
        <taxon>Candidatus Thermofontia</taxon>
        <taxon>Candidatus Thermofonsia Clade 1</taxon>
    </lineage>
</organism>
<dbReference type="GO" id="GO:0005524">
    <property type="term" value="F:ATP binding"/>
    <property type="evidence" value="ECO:0007669"/>
    <property type="project" value="UniProtKB-KW"/>
</dbReference>
<dbReference type="Pfam" id="PF00069">
    <property type="entry name" value="Pkinase"/>
    <property type="match status" value="1"/>
</dbReference>
<keyword evidence="2" id="KW-0547">Nucleotide-binding</keyword>
<feature type="domain" description="Protein kinase" evidence="5">
    <location>
        <begin position="11"/>
        <end position="99"/>
    </location>
</feature>
<name>A0A2M8PA76_9CHLR</name>
<keyword evidence="3" id="KW-0418">Kinase</keyword>
<evidence type="ECO:0000256" key="4">
    <source>
        <dbReference type="ARBA" id="ARBA00022840"/>
    </source>
</evidence>
<dbReference type="SUPFAM" id="SSF56112">
    <property type="entry name" value="Protein kinase-like (PK-like)"/>
    <property type="match status" value="1"/>
</dbReference>
<comment type="caution">
    <text evidence="6">The sequence shown here is derived from an EMBL/GenBank/DDBJ whole genome shotgun (WGS) entry which is preliminary data.</text>
</comment>
<gene>
    <name evidence="6" type="ORF">CUN49_15575</name>
</gene>
<proteinExistence type="predicted"/>
<dbReference type="InterPro" id="IPR000719">
    <property type="entry name" value="Prot_kinase_dom"/>
</dbReference>
<keyword evidence="4" id="KW-0067">ATP-binding</keyword>
<evidence type="ECO:0000313" key="7">
    <source>
        <dbReference type="Proteomes" id="UP000229681"/>
    </source>
</evidence>
<dbReference type="EMBL" id="PGTM01000384">
    <property type="protein sequence ID" value="PJF34455.1"/>
    <property type="molecule type" value="Genomic_DNA"/>
</dbReference>
<evidence type="ECO:0000313" key="6">
    <source>
        <dbReference type="EMBL" id="PJF34455.1"/>
    </source>
</evidence>
<evidence type="ECO:0000256" key="1">
    <source>
        <dbReference type="ARBA" id="ARBA00022679"/>
    </source>
</evidence>
<dbReference type="Gene3D" id="3.30.200.20">
    <property type="entry name" value="Phosphorylase Kinase, domain 1"/>
    <property type="match status" value="1"/>
</dbReference>